<proteinExistence type="predicted"/>
<accession>A0A060HEJ9</accession>
<dbReference type="KEGG" id="xfs:D934_08280"/>
<evidence type="ECO:0000313" key="2">
    <source>
        <dbReference type="Proteomes" id="UP000027215"/>
    </source>
</evidence>
<dbReference type="HOGENOM" id="CLU_3174973_0_0_6"/>
<reference evidence="1 2" key="1">
    <citation type="submission" date="2013-08" db="EMBL/GenBank/DDBJ databases">
        <authorList>
            <person name="Stouthamer R."/>
            <person name="Nunney L."/>
        </authorList>
    </citation>
    <scope>NUCLEOTIDE SEQUENCE [LARGE SCALE GENOMIC DNA]</scope>
    <source>
        <strain evidence="2">ann-1</strain>
    </source>
</reference>
<evidence type="ECO:0000313" key="1">
    <source>
        <dbReference type="EMBL" id="AIC11357.1"/>
    </source>
</evidence>
<dbReference type="AlphaFoldDB" id="A0A060HEJ9"/>
<name>A0A060HEJ9_XYLFS</name>
<dbReference type="Proteomes" id="UP000027215">
    <property type="component" value="Chromosome"/>
</dbReference>
<protein>
    <submittedName>
        <fullName evidence="1">Uncharacterized protein</fullName>
    </submittedName>
</protein>
<gene>
    <name evidence="1" type="ORF">D934_08280</name>
</gene>
<dbReference type="EMBL" id="CP006696">
    <property type="protein sequence ID" value="AIC11357.1"/>
    <property type="molecule type" value="Genomic_DNA"/>
</dbReference>
<organism evidence="1 2">
    <name type="scientific">Xylella fastidiosa subsp. sandyi Ann-1</name>
    <dbReference type="NCBI Taxonomy" id="155920"/>
    <lineage>
        <taxon>Bacteria</taxon>
        <taxon>Pseudomonadati</taxon>
        <taxon>Pseudomonadota</taxon>
        <taxon>Gammaproteobacteria</taxon>
        <taxon>Lysobacterales</taxon>
        <taxon>Lysobacteraceae</taxon>
        <taxon>Xylella</taxon>
    </lineage>
</organism>
<sequence length="47" mass="5198">MLIQWILVDVAGDVLPIVMLPMECTFDLALVESSAMRWCINCAESVA</sequence>